<keyword evidence="2" id="KW-1185">Reference proteome</keyword>
<accession>L8JNM5</accession>
<dbReference type="STRING" id="1237149.C900_05540"/>
<dbReference type="RefSeq" id="WP_009582641.1">
    <property type="nucleotide sequence ID" value="NZ_AMZN01000086.1"/>
</dbReference>
<dbReference type="EMBL" id="AMZN01000086">
    <property type="protein sequence ID" value="ELR68982.1"/>
    <property type="molecule type" value="Genomic_DNA"/>
</dbReference>
<comment type="caution">
    <text evidence="1">The sequence shown here is derived from an EMBL/GenBank/DDBJ whole genome shotgun (WGS) entry which is preliminary data.</text>
</comment>
<evidence type="ECO:0000313" key="2">
    <source>
        <dbReference type="Proteomes" id="UP000011135"/>
    </source>
</evidence>
<organism evidence="1 2">
    <name type="scientific">Fulvivirga imtechensis AK7</name>
    <dbReference type="NCBI Taxonomy" id="1237149"/>
    <lineage>
        <taxon>Bacteria</taxon>
        <taxon>Pseudomonadati</taxon>
        <taxon>Bacteroidota</taxon>
        <taxon>Cytophagia</taxon>
        <taxon>Cytophagales</taxon>
        <taxon>Fulvivirgaceae</taxon>
        <taxon>Fulvivirga</taxon>
    </lineage>
</organism>
<proteinExistence type="predicted"/>
<name>L8JNM5_9BACT</name>
<evidence type="ECO:0000313" key="1">
    <source>
        <dbReference type="EMBL" id="ELR68982.1"/>
    </source>
</evidence>
<dbReference type="Proteomes" id="UP000011135">
    <property type="component" value="Unassembled WGS sequence"/>
</dbReference>
<gene>
    <name evidence="1" type="ORF">C900_05540</name>
</gene>
<protein>
    <submittedName>
        <fullName evidence="1">Uncharacterized protein</fullName>
    </submittedName>
</protein>
<sequence>MKKCLSLGLAVEGKKVLLAGVLEVVFELKKVVRVLRSIFIKVRNGRLI</sequence>
<reference evidence="1 2" key="1">
    <citation type="submission" date="2012-12" db="EMBL/GenBank/DDBJ databases">
        <title>Genome assembly of Fulvivirga imtechensis AK7.</title>
        <authorList>
            <person name="Nupur N."/>
            <person name="Khatri I."/>
            <person name="Kumar R."/>
            <person name="Subramanian S."/>
            <person name="Pinnaka A."/>
        </authorList>
    </citation>
    <scope>NUCLEOTIDE SEQUENCE [LARGE SCALE GENOMIC DNA]</scope>
    <source>
        <strain evidence="1 2">AK7</strain>
    </source>
</reference>
<dbReference type="AlphaFoldDB" id="L8JNM5"/>